<evidence type="ECO:0000313" key="2">
    <source>
        <dbReference type="Proteomes" id="UP000192578"/>
    </source>
</evidence>
<comment type="caution">
    <text evidence="1">The sequence shown here is derived from an EMBL/GenBank/DDBJ whole genome shotgun (WGS) entry which is preliminary data.</text>
</comment>
<evidence type="ECO:0000313" key="1">
    <source>
        <dbReference type="EMBL" id="OWA51575.1"/>
    </source>
</evidence>
<sequence length="89" mass="9634">MSVRYGLQRAACLSQQHFISPGQFSSDPHCSTQIANAPGLLSSTAGQLPTFSKPRMGDDSDEDVETAVQAGQQDWVVQHFWLPGQDSSP</sequence>
<dbReference type="EMBL" id="MTYJ01000232">
    <property type="protein sequence ID" value="OWA51575.1"/>
    <property type="molecule type" value="Genomic_DNA"/>
</dbReference>
<organism evidence="1 2">
    <name type="scientific">Hypsibius exemplaris</name>
    <name type="common">Freshwater tardigrade</name>
    <dbReference type="NCBI Taxonomy" id="2072580"/>
    <lineage>
        <taxon>Eukaryota</taxon>
        <taxon>Metazoa</taxon>
        <taxon>Ecdysozoa</taxon>
        <taxon>Tardigrada</taxon>
        <taxon>Eutardigrada</taxon>
        <taxon>Parachela</taxon>
        <taxon>Hypsibioidea</taxon>
        <taxon>Hypsibiidae</taxon>
        <taxon>Hypsibius</taxon>
    </lineage>
</organism>
<keyword evidence="2" id="KW-1185">Reference proteome</keyword>
<dbReference type="Proteomes" id="UP000192578">
    <property type="component" value="Unassembled WGS sequence"/>
</dbReference>
<proteinExistence type="predicted"/>
<dbReference type="AlphaFoldDB" id="A0A9X6RL46"/>
<gene>
    <name evidence="1" type="ORF">BV898_16052</name>
</gene>
<accession>A0A9X6RL46</accession>
<reference evidence="2" key="1">
    <citation type="submission" date="2017-01" db="EMBL/GenBank/DDBJ databases">
        <title>Comparative genomics of anhydrobiosis in the tardigrade Hypsibius dujardini.</title>
        <authorList>
            <person name="Yoshida Y."/>
            <person name="Koutsovoulos G."/>
            <person name="Laetsch D."/>
            <person name="Stevens L."/>
            <person name="Kumar S."/>
            <person name="Horikawa D."/>
            <person name="Ishino K."/>
            <person name="Komine S."/>
            <person name="Tomita M."/>
            <person name="Blaxter M."/>
            <person name="Arakawa K."/>
        </authorList>
    </citation>
    <scope>NUCLEOTIDE SEQUENCE [LARGE SCALE GENOMIC DNA]</scope>
    <source>
        <strain evidence="2">Z151</strain>
    </source>
</reference>
<name>A0A9X6RL46_HYPEX</name>
<protein>
    <submittedName>
        <fullName evidence="1">Uncharacterized protein</fullName>
    </submittedName>
</protein>